<organism evidence="3 4">
    <name type="scientific">Roseiterribacter gracilis</name>
    <dbReference type="NCBI Taxonomy" id="2812848"/>
    <lineage>
        <taxon>Bacteria</taxon>
        <taxon>Pseudomonadati</taxon>
        <taxon>Pseudomonadota</taxon>
        <taxon>Alphaproteobacteria</taxon>
        <taxon>Rhodospirillales</taxon>
        <taxon>Roseiterribacteraceae</taxon>
        <taxon>Roseiterribacter</taxon>
    </lineage>
</organism>
<comment type="caution">
    <text evidence="3">The sequence shown here is derived from an EMBL/GenBank/DDBJ whole genome shotgun (WGS) entry which is preliminary data.</text>
</comment>
<evidence type="ECO:0000256" key="2">
    <source>
        <dbReference type="SAM" id="SignalP"/>
    </source>
</evidence>
<dbReference type="InterPro" id="IPR043159">
    <property type="entry name" value="Lectin_gal-bd_sf"/>
</dbReference>
<feature type="region of interest" description="Disordered" evidence="1">
    <location>
        <begin position="25"/>
        <end position="54"/>
    </location>
</feature>
<proteinExistence type="predicted"/>
<name>A0A8S8X6J3_9PROT</name>
<keyword evidence="4" id="KW-1185">Reference proteome</keyword>
<dbReference type="AlphaFoldDB" id="A0A8S8X6J3"/>
<gene>
    <name evidence="3" type="ORF">TMPK1_10650</name>
</gene>
<dbReference type="RefSeq" id="WP_420241888.1">
    <property type="nucleotide sequence ID" value="NZ_BOPV01000001.1"/>
</dbReference>
<sequence>MLHRRIGLLLLPLALAGCVTDQTGTRNAGYYPPSPSSSSYGGGQSYSAPPNGRPVHISDATWRAPDGRQCNAKRAVERQCDGRESCRVEADNDLCGDPAIGVGKKLVIGYKCGDGRVEVTVNEHKSVSLSCPR</sequence>
<reference evidence="3" key="1">
    <citation type="submission" date="2021-02" db="EMBL/GenBank/DDBJ databases">
        <title>Genome sequence of Rhodospirillales sp. strain TMPK1 isolated from soil.</title>
        <authorList>
            <person name="Nakai R."/>
            <person name="Kusada H."/>
            <person name="Tamaki H."/>
        </authorList>
    </citation>
    <scope>NUCLEOTIDE SEQUENCE</scope>
    <source>
        <strain evidence="3">TMPK1</strain>
    </source>
</reference>
<dbReference type="EMBL" id="BOPV01000001">
    <property type="protein sequence ID" value="GIL38828.1"/>
    <property type="molecule type" value="Genomic_DNA"/>
</dbReference>
<evidence type="ECO:0000313" key="3">
    <source>
        <dbReference type="EMBL" id="GIL38828.1"/>
    </source>
</evidence>
<dbReference type="Gene3D" id="2.60.120.740">
    <property type="match status" value="1"/>
</dbReference>
<dbReference type="PROSITE" id="PS51257">
    <property type="entry name" value="PROKAR_LIPOPROTEIN"/>
    <property type="match status" value="1"/>
</dbReference>
<protein>
    <recommendedName>
        <fullName evidence="5">SUEL-type lectin domain-containing protein</fullName>
    </recommendedName>
</protein>
<feature type="chain" id="PRO_5035886856" description="SUEL-type lectin domain-containing protein" evidence="2">
    <location>
        <begin position="17"/>
        <end position="133"/>
    </location>
</feature>
<evidence type="ECO:0008006" key="5">
    <source>
        <dbReference type="Google" id="ProtNLM"/>
    </source>
</evidence>
<dbReference type="Proteomes" id="UP000681075">
    <property type="component" value="Unassembled WGS sequence"/>
</dbReference>
<accession>A0A8S8X6J3</accession>
<feature type="signal peptide" evidence="2">
    <location>
        <begin position="1"/>
        <end position="16"/>
    </location>
</feature>
<evidence type="ECO:0000256" key="1">
    <source>
        <dbReference type="SAM" id="MobiDB-lite"/>
    </source>
</evidence>
<evidence type="ECO:0000313" key="4">
    <source>
        <dbReference type="Proteomes" id="UP000681075"/>
    </source>
</evidence>
<keyword evidence="2" id="KW-0732">Signal</keyword>